<evidence type="ECO:0000313" key="1">
    <source>
        <dbReference type="EMBL" id="SHG37373.1"/>
    </source>
</evidence>
<proteinExistence type="predicted"/>
<name>A0A1M5JBI7_9FLAO</name>
<sequence>MLKISSMMNVAETAITSISSATAIPTADVVQRPAAVVMPLGRFRWSLKIIPAPMNPSPVAMAASILATAETSSVRWPAMETNRQEAAQMQAKVLSPVFCCSLSLSRPIIPPRKAARTSLADIYSSTWISIR</sequence>
<reference evidence="2" key="1">
    <citation type="submission" date="2016-11" db="EMBL/GenBank/DDBJ databases">
        <authorList>
            <person name="Varghese N."/>
            <person name="Submissions S."/>
        </authorList>
    </citation>
    <scope>NUCLEOTIDE SEQUENCE [LARGE SCALE GENOMIC DNA]</scope>
    <source>
        <strain evidence="2">DSM 17963</strain>
    </source>
</reference>
<protein>
    <submittedName>
        <fullName evidence="1">Uncharacterized protein</fullName>
    </submittedName>
</protein>
<gene>
    <name evidence="1" type="ORF">SAMN05443663_102653</name>
</gene>
<accession>A0A1M5JBI7</accession>
<dbReference type="Proteomes" id="UP000184071">
    <property type="component" value="Unassembled WGS sequence"/>
</dbReference>
<organism evidence="1 2">
    <name type="scientific">Flavobacterium defluvii</name>
    <dbReference type="NCBI Taxonomy" id="370979"/>
    <lineage>
        <taxon>Bacteria</taxon>
        <taxon>Pseudomonadati</taxon>
        <taxon>Bacteroidota</taxon>
        <taxon>Flavobacteriia</taxon>
        <taxon>Flavobacteriales</taxon>
        <taxon>Flavobacteriaceae</taxon>
        <taxon>Flavobacterium</taxon>
    </lineage>
</organism>
<dbReference type="AlphaFoldDB" id="A0A1M5JBI7"/>
<dbReference type="EMBL" id="FQWC01000002">
    <property type="protein sequence ID" value="SHG37373.1"/>
    <property type="molecule type" value="Genomic_DNA"/>
</dbReference>
<dbReference type="STRING" id="370979.SAMN05443663_102653"/>
<evidence type="ECO:0000313" key="2">
    <source>
        <dbReference type="Proteomes" id="UP000184071"/>
    </source>
</evidence>
<keyword evidence="2" id="KW-1185">Reference proteome</keyword>